<dbReference type="FunFam" id="3.40.50.11860:FF:000001">
    <property type="entry name" value="2-(3-amino-3-carboxypropyl)histidine synthase subunit 2"/>
    <property type="match status" value="1"/>
</dbReference>
<evidence type="ECO:0000256" key="6">
    <source>
        <dbReference type="ARBA" id="ARBA00023004"/>
    </source>
</evidence>
<dbReference type="STRING" id="1109443.G4T4Y4"/>
<sequence length="511" mass="56939">MPLQGPPTAFTNDQAAITRPLDLEEQAQRIGVQRRDQSLAIEEFYEIHETALQIQHHGFRRIAMQFPDEMLRDSVAVYLALGTQLKQLRHEEAQLFVLADTSYGSCCVDEVAAQHVNADVVVHYGHACLSPTTRLPAIYVYGKRPLDVHRVASCFKDTCGSDIPKNLAIQTDVSFNHLTGEYTSSLRAPTYSVESLSDSLKRILPETQVHHRILPRYQAPRGSTAVNTDGGEIKSSECDSVLFVGPETLALTNLLLSRSTSKVYRYDVTTNTCIISSIRTNKLLMRRYATMQRARDADVFGILVGTLGVASYLHLINQLRRALKEKGKKTYTISVGKLNPAKLANFAEIECFVLVACPENSIVESKDFMQPVVTPFELEIALGLVEQWNGRYILDFDAVLQEASAFKSTEQRSSDEEDAPSFSLVSGAYRQKKKYGGTGKEYPETEGEGAIVIRNQENAVGNIIESASSEFMQRRTWKGLDTRTGEDEPSLLEQGRIGLAKGYREVDHIPP</sequence>
<evidence type="ECO:0000313" key="12">
    <source>
        <dbReference type="Proteomes" id="UP000007148"/>
    </source>
</evidence>
<dbReference type="PANTHER" id="PTHR10762">
    <property type="entry name" value="DIPHTHAMIDE BIOSYNTHESIS PROTEIN"/>
    <property type="match status" value="1"/>
</dbReference>
<dbReference type="Gene3D" id="3.40.50.11860">
    <property type="entry name" value="Diphthamide synthesis DPH1/DPH2 domain 3"/>
    <property type="match status" value="1"/>
</dbReference>
<protein>
    <recommendedName>
        <fullName evidence="4 10">2-(3-amino-3-carboxypropyl)histidine synthase subunit 2</fullName>
    </recommendedName>
</protein>
<keyword evidence="5 10" id="KW-0479">Metal-binding</keyword>
<comment type="function">
    <text evidence="10">Required for the first step of diphthamide biosynthesis, a post-translational modification of histidine which occurs in elongation factor 2. DPH1 and DPH2 transfer a 3-amino-3-carboxypropyl (ACP) group from S-adenosyl-L-methionine (SAM) to a histidine residue, the reaction is assisted by a reduction system comprising DPH3 and a NADH-dependent reductase. Facilitates the reduction of the catalytic iron-sulfur cluster found in the DPH1 subunit.</text>
</comment>
<dbReference type="GO" id="GO:0090560">
    <property type="term" value="F:2-(3-amino-3-carboxypropyl)histidine synthase activity"/>
    <property type="evidence" value="ECO:0007669"/>
    <property type="project" value="InterPro"/>
</dbReference>
<evidence type="ECO:0000256" key="5">
    <source>
        <dbReference type="ARBA" id="ARBA00022723"/>
    </source>
</evidence>
<evidence type="ECO:0000256" key="9">
    <source>
        <dbReference type="ARBA" id="ARBA00054092"/>
    </source>
</evidence>
<keyword evidence="10" id="KW-0963">Cytoplasm</keyword>
<dbReference type="OMA" id="QIWNENH"/>
<dbReference type="SFLD" id="SFLDG01121">
    <property type="entry name" value="Diphthamide_biosynthesis"/>
    <property type="match status" value="1"/>
</dbReference>
<evidence type="ECO:0000256" key="1">
    <source>
        <dbReference type="ARBA" id="ARBA00001966"/>
    </source>
</evidence>
<dbReference type="SFLD" id="SFLDS00032">
    <property type="entry name" value="Radical_SAM_3-amino-3-carboxyp"/>
    <property type="match status" value="1"/>
</dbReference>
<dbReference type="HOGENOM" id="CLU_015210_1_0_1"/>
<dbReference type="InParanoid" id="G4T4Y4"/>
<dbReference type="OrthoDB" id="449241at2759"/>
<dbReference type="GO" id="GO:0051536">
    <property type="term" value="F:iron-sulfur cluster binding"/>
    <property type="evidence" value="ECO:0007669"/>
    <property type="project" value="UniProtKB-KW"/>
</dbReference>
<comment type="caution">
    <text evidence="11">The sequence shown here is derived from an EMBL/GenBank/DDBJ whole genome shotgun (WGS) entry which is preliminary data.</text>
</comment>
<dbReference type="NCBIfam" id="TIGR00272">
    <property type="entry name" value="DPH2"/>
    <property type="match status" value="1"/>
</dbReference>
<dbReference type="Pfam" id="PF01866">
    <property type="entry name" value="Diphthamide_syn"/>
    <property type="match status" value="1"/>
</dbReference>
<dbReference type="InterPro" id="IPR042265">
    <property type="entry name" value="DPH1/DPH2_3"/>
</dbReference>
<dbReference type="GO" id="GO:0005737">
    <property type="term" value="C:cytoplasm"/>
    <property type="evidence" value="ECO:0007669"/>
    <property type="project" value="UniProtKB-SubCell"/>
</dbReference>
<comment type="function">
    <text evidence="9">Required for the first step of diphthamide biosynthesis, a post-translational modification of histidine which occurs in elongation factor 2. DPH1 and DPH2 transfer a 3-amino-3-carboxypropyl (ACP) group from S-adenosyl-L-methionine (SAM) to a histidine residue, the reaction is assisted by a reduction system comprising DPH3 and a NADH-dependent reductase, predominantly CBR1. Facilitates the reduction of the catalytic iron-sulfur cluster found in the DPH1 subunit.</text>
</comment>
<dbReference type="InterPro" id="IPR042263">
    <property type="entry name" value="DPH1/DPH2_1"/>
</dbReference>
<reference evidence="11 12" key="1">
    <citation type="journal article" date="2011" name="PLoS Pathog.">
        <title>Endophytic Life Strategies Decoded by Genome and Transcriptome Analyses of the Mutualistic Root Symbiont Piriformospora indica.</title>
        <authorList>
            <person name="Zuccaro A."/>
            <person name="Lahrmann U."/>
            <person name="Guldener U."/>
            <person name="Langen G."/>
            <person name="Pfiffi S."/>
            <person name="Biedenkopf D."/>
            <person name="Wong P."/>
            <person name="Samans B."/>
            <person name="Grimm C."/>
            <person name="Basiewicz M."/>
            <person name="Murat C."/>
            <person name="Martin F."/>
            <person name="Kogel K.H."/>
        </authorList>
    </citation>
    <scope>NUCLEOTIDE SEQUENCE [LARGE SCALE GENOMIC DNA]</scope>
    <source>
        <strain evidence="11 12">DSM 11827</strain>
    </source>
</reference>
<organism evidence="11 12">
    <name type="scientific">Serendipita indica (strain DSM 11827)</name>
    <name type="common">Root endophyte fungus</name>
    <name type="synonym">Piriformospora indica</name>
    <dbReference type="NCBI Taxonomy" id="1109443"/>
    <lineage>
        <taxon>Eukaryota</taxon>
        <taxon>Fungi</taxon>
        <taxon>Dikarya</taxon>
        <taxon>Basidiomycota</taxon>
        <taxon>Agaricomycotina</taxon>
        <taxon>Agaricomycetes</taxon>
        <taxon>Sebacinales</taxon>
        <taxon>Serendipitaceae</taxon>
        <taxon>Serendipita</taxon>
    </lineage>
</organism>
<comment type="pathway">
    <text evidence="2 10">Protein modification; peptidyl-diphthamide biosynthesis.</text>
</comment>
<evidence type="ECO:0000256" key="3">
    <source>
        <dbReference type="ARBA" id="ARBA00006179"/>
    </source>
</evidence>
<evidence type="ECO:0000313" key="11">
    <source>
        <dbReference type="EMBL" id="CCA66417.1"/>
    </source>
</evidence>
<evidence type="ECO:0000256" key="7">
    <source>
        <dbReference type="ARBA" id="ARBA00023014"/>
    </source>
</evidence>
<dbReference type="FunFam" id="3.40.50.11840:FF:000002">
    <property type="entry name" value="2-(3-amino-3-carboxypropyl)histidine synthase subunit 2"/>
    <property type="match status" value="1"/>
</dbReference>
<dbReference type="eggNOG" id="KOG2648">
    <property type="taxonomic scope" value="Eukaryota"/>
</dbReference>
<keyword evidence="12" id="KW-1185">Reference proteome</keyword>
<accession>G4T4Y4</accession>
<dbReference type="InterPro" id="IPR016435">
    <property type="entry name" value="DPH1/DPH2"/>
</dbReference>
<comment type="subunit">
    <text evidence="8">Component of the 2-(3-amino-3-carboxypropyl)histidine synthase complex composed of DPH1, DPH2, DPH3 and a NADH-dependent reductase, predominantly CBR1.</text>
</comment>
<dbReference type="Proteomes" id="UP000007148">
    <property type="component" value="Unassembled WGS sequence"/>
</dbReference>
<comment type="similarity">
    <text evidence="3 10">Belongs to the DPH1/DPH2 family. DPH2 subfamily.</text>
</comment>
<gene>
    <name evidence="11" type="ORF">PIIN_00103</name>
</gene>
<dbReference type="FunCoup" id="G4T4Y4">
    <property type="interactions" value="687"/>
</dbReference>
<evidence type="ECO:0000256" key="2">
    <source>
        <dbReference type="ARBA" id="ARBA00005156"/>
    </source>
</evidence>
<name>G4T4Y4_SERID</name>
<dbReference type="GO" id="GO:0017183">
    <property type="term" value="P:protein histidyl modification to diphthamide"/>
    <property type="evidence" value="ECO:0007669"/>
    <property type="project" value="UniProtKB-UniPathway"/>
</dbReference>
<proteinExistence type="inferred from homology"/>
<evidence type="ECO:0000256" key="4">
    <source>
        <dbReference type="ARBA" id="ARBA00021914"/>
    </source>
</evidence>
<dbReference type="AlphaFoldDB" id="G4T4Y4"/>
<evidence type="ECO:0000256" key="8">
    <source>
        <dbReference type="ARBA" id="ARBA00034128"/>
    </source>
</evidence>
<dbReference type="Gene3D" id="3.40.50.11840">
    <property type="entry name" value="Diphthamide synthesis DPH1/DPH2 domain 1"/>
    <property type="match status" value="1"/>
</dbReference>
<dbReference type="PANTHER" id="PTHR10762:SF2">
    <property type="entry name" value="2-(3-AMINO-3-CARBOXYPROPYL)HISTIDINE SYNTHASE SUBUNIT 2"/>
    <property type="match status" value="1"/>
</dbReference>
<keyword evidence="7 10" id="KW-0411">Iron-sulfur</keyword>
<comment type="subcellular location">
    <subcellularLocation>
        <location evidence="10">Cytoplasm</location>
    </subcellularLocation>
</comment>
<dbReference type="GO" id="GO:0046872">
    <property type="term" value="F:metal ion binding"/>
    <property type="evidence" value="ECO:0007669"/>
    <property type="project" value="UniProtKB-KW"/>
</dbReference>
<dbReference type="InterPro" id="IPR010014">
    <property type="entry name" value="DHP2"/>
</dbReference>
<dbReference type="EMBL" id="CAFZ01000001">
    <property type="protein sequence ID" value="CCA66417.1"/>
    <property type="molecule type" value="Genomic_DNA"/>
</dbReference>
<evidence type="ECO:0000256" key="10">
    <source>
        <dbReference type="RuleBase" id="RU364133"/>
    </source>
</evidence>
<comment type="cofactor">
    <cofactor evidence="1">
        <name>[4Fe-4S] cluster</name>
        <dbReference type="ChEBI" id="CHEBI:49883"/>
    </cofactor>
</comment>
<dbReference type="UniPathway" id="UPA00559"/>
<keyword evidence="6 10" id="KW-0408">Iron</keyword>
<dbReference type="NCBIfam" id="TIGR00322">
    <property type="entry name" value="diphth2_R"/>
    <property type="match status" value="1"/>
</dbReference>
<dbReference type="SFLD" id="SFLDF00408">
    <property type="entry name" value="Diphthamide_biosynthesis_famil"/>
    <property type="match status" value="1"/>
</dbReference>